<dbReference type="PANTHER" id="PTHR37422">
    <property type="entry name" value="TEICHURONIC ACID BIOSYNTHESIS PROTEIN TUAE"/>
    <property type="match status" value="1"/>
</dbReference>
<name>A0ABP7R8M6_9SPHI</name>
<evidence type="ECO:0000256" key="3">
    <source>
        <dbReference type="ARBA" id="ARBA00022989"/>
    </source>
</evidence>
<keyword evidence="8" id="KW-1185">Reference proteome</keyword>
<evidence type="ECO:0000256" key="2">
    <source>
        <dbReference type="ARBA" id="ARBA00022692"/>
    </source>
</evidence>
<feature type="transmembrane region" description="Helical" evidence="5">
    <location>
        <begin position="96"/>
        <end position="116"/>
    </location>
</feature>
<evidence type="ECO:0000256" key="5">
    <source>
        <dbReference type="SAM" id="Phobius"/>
    </source>
</evidence>
<reference evidence="8" key="1">
    <citation type="journal article" date="2019" name="Int. J. Syst. Evol. Microbiol.">
        <title>The Global Catalogue of Microorganisms (GCM) 10K type strain sequencing project: providing services to taxonomists for standard genome sequencing and annotation.</title>
        <authorList>
            <consortium name="The Broad Institute Genomics Platform"/>
            <consortium name="The Broad Institute Genome Sequencing Center for Infectious Disease"/>
            <person name="Wu L."/>
            <person name="Ma J."/>
        </authorList>
    </citation>
    <scope>NUCLEOTIDE SEQUENCE [LARGE SCALE GENOMIC DNA]</scope>
    <source>
        <strain evidence="8">JCM 16601</strain>
    </source>
</reference>
<accession>A0ABP7R8M6</accession>
<comment type="subcellular location">
    <subcellularLocation>
        <location evidence="1">Membrane</location>
        <topology evidence="1">Multi-pass membrane protein</topology>
    </subcellularLocation>
</comment>
<dbReference type="Proteomes" id="UP001500742">
    <property type="component" value="Unassembled WGS sequence"/>
</dbReference>
<gene>
    <name evidence="7" type="ORF">GCM10022210_55290</name>
</gene>
<dbReference type="PANTHER" id="PTHR37422:SF17">
    <property type="entry name" value="O-ANTIGEN LIGASE"/>
    <property type="match status" value="1"/>
</dbReference>
<proteinExistence type="predicted"/>
<feature type="transmembrane region" description="Helical" evidence="5">
    <location>
        <begin position="128"/>
        <end position="147"/>
    </location>
</feature>
<evidence type="ECO:0000313" key="7">
    <source>
        <dbReference type="EMBL" id="GAA3994127.1"/>
    </source>
</evidence>
<dbReference type="Pfam" id="PF04932">
    <property type="entry name" value="Wzy_C"/>
    <property type="match status" value="1"/>
</dbReference>
<feature type="domain" description="O-antigen ligase-related" evidence="6">
    <location>
        <begin position="4"/>
        <end position="112"/>
    </location>
</feature>
<keyword evidence="4 5" id="KW-0472">Membrane</keyword>
<dbReference type="InterPro" id="IPR051533">
    <property type="entry name" value="WaaL-like"/>
</dbReference>
<evidence type="ECO:0000256" key="1">
    <source>
        <dbReference type="ARBA" id="ARBA00004141"/>
    </source>
</evidence>
<sequence length="197" mass="21771">MLAGLLLSALAFVVVLSVSSFKERYLTSLKDDLSAAKPGESTDPRLARWLIVSDLIKQKPLAGHGSGSEIPLLHDRFYDAKMYSSFLAGLNSHNQYLSFVVKSGIWGLLIYLLTLGYGIKAALKKKDLIFICFMMLIVIVSLSENVLDADKGVMFYSMFFSFLLFTSSESSSKPFASNKDTEYLSKMATNGLVVTSY</sequence>
<evidence type="ECO:0000259" key="6">
    <source>
        <dbReference type="Pfam" id="PF04932"/>
    </source>
</evidence>
<dbReference type="EMBL" id="BAAAZC010000053">
    <property type="protein sequence ID" value="GAA3994127.1"/>
    <property type="molecule type" value="Genomic_DNA"/>
</dbReference>
<keyword evidence="3 5" id="KW-1133">Transmembrane helix</keyword>
<dbReference type="InterPro" id="IPR007016">
    <property type="entry name" value="O-antigen_ligase-rel_domated"/>
</dbReference>
<organism evidence="7 8">
    <name type="scientific">Mucilaginibacter dorajii</name>
    <dbReference type="NCBI Taxonomy" id="692994"/>
    <lineage>
        <taxon>Bacteria</taxon>
        <taxon>Pseudomonadati</taxon>
        <taxon>Bacteroidota</taxon>
        <taxon>Sphingobacteriia</taxon>
        <taxon>Sphingobacteriales</taxon>
        <taxon>Sphingobacteriaceae</taxon>
        <taxon>Mucilaginibacter</taxon>
    </lineage>
</organism>
<evidence type="ECO:0000256" key="4">
    <source>
        <dbReference type="ARBA" id="ARBA00023136"/>
    </source>
</evidence>
<comment type="caution">
    <text evidence="7">The sequence shown here is derived from an EMBL/GenBank/DDBJ whole genome shotgun (WGS) entry which is preliminary data.</text>
</comment>
<keyword evidence="2 5" id="KW-0812">Transmembrane</keyword>
<protein>
    <recommendedName>
        <fullName evidence="6">O-antigen ligase-related domain-containing protein</fullName>
    </recommendedName>
</protein>
<evidence type="ECO:0000313" key="8">
    <source>
        <dbReference type="Proteomes" id="UP001500742"/>
    </source>
</evidence>